<reference evidence="5" key="1">
    <citation type="submission" date="2022-07" db="EMBL/GenBank/DDBJ databases">
        <title>Evaluation of T. orientalis genome assembly methods using nanopore sequencing and analysis of variation between genomes.</title>
        <authorList>
            <person name="Yam J."/>
            <person name="Micallef M.L."/>
            <person name="Liu M."/>
            <person name="Djordjevic S.P."/>
            <person name="Bogema D.R."/>
            <person name="Jenkins C."/>
        </authorList>
    </citation>
    <scope>NUCLEOTIDE SEQUENCE</scope>
    <source>
        <strain evidence="5">Fish Creek</strain>
    </source>
</reference>
<dbReference type="GO" id="GO:0030163">
    <property type="term" value="P:protein catabolic process"/>
    <property type="evidence" value="ECO:0007669"/>
    <property type="project" value="InterPro"/>
</dbReference>
<feature type="compositionally biased region" description="Basic and acidic residues" evidence="4">
    <location>
        <begin position="322"/>
        <end position="333"/>
    </location>
</feature>
<dbReference type="GO" id="GO:0005737">
    <property type="term" value="C:cytoplasm"/>
    <property type="evidence" value="ECO:0007669"/>
    <property type="project" value="TreeGrafter"/>
</dbReference>
<dbReference type="Pfam" id="PF03588">
    <property type="entry name" value="Leu_Phe_trans"/>
    <property type="match status" value="2"/>
</dbReference>
<dbReference type="InterPro" id="IPR042203">
    <property type="entry name" value="Leu/Phe-tRNA_Trfase_C"/>
</dbReference>
<evidence type="ECO:0000256" key="2">
    <source>
        <dbReference type="ARBA" id="ARBA00022679"/>
    </source>
</evidence>
<name>A0A976M8K4_THEOR</name>
<keyword evidence="2 5" id="KW-0808">Transferase</keyword>
<evidence type="ECO:0000256" key="3">
    <source>
        <dbReference type="ARBA" id="ARBA00023315"/>
    </source>
</evidence>
<dbReference type="InterPro" id="IPR004616">
    <property type="entry name" value="Leu/Phe-tRNA_Trfase"/>
</dbReference>
<dbReference type="PANTHER" id="PTHR30098:SF2">
    <property type="entry name" value="LEUCYL_PHENYLALANYL-TRNA--PROTEIN TRANSFERASE"/>
    <property type="match status" value="1"/>
</dbReference>
<evidence type="ECO:0000256" key="1">
    <source>
        <dbReference type="ARBA" id="ARBA00022490"/>
    </source>
</evidence>
<gene>
    <name evidence="5" type="ORF">MACJ_001482</name>
</gene>
<dbReference type="AlphaFoldDB" id="A0A976M8K4"/>
<accession>A0A976M8K4</accession>
<dbReference type="GO" id="GO:0008914">
    <property type="term" value="F:leucyl-tRNA--protein transferase activity"/>
    <property type="evidence" value="ECO:0007669"/>
    <property type="project" value="InterPro"/>
</dbReference>
<keyword evidence="1" id="KW-0963">Cytoplasm</keyword>
<feature type="region of interest" description="Disordered" evidence="4">
    <location>
        <begin position="314"/>
        <end position="346"/>
    </location>
</feature>
<sequence>MNKKRLRIIDQERNLIKSWESCKCVYDFGFPLEYKVYEKELEPLECSLLKSFSILEVENNERFKRLEKFAKLCNSGSTCCSIEETVENQFHREILIFTPNEPCLDGSTSPKDLSKSKGVDIKTKIMLSRGLLDKILDRKKRVVFPANSFSSQLQKDVLALSFLQTMEKIGSCMRIPMVIPYNRVLDMVYLYQLDVIQDETMWSPYVESEFMRTLFSHGFITIAIKAKLMGVEKVILLPKMHDLRCCMKPQDIIVTKKVKRISRKLKITINTCFHEVIKGIFDIHGEDWMYPEMQLEFMKMHYLNGMYKANGPNGKIAHSHKRSSDLNNKKLQTDKGSNGTCETDRQCGRENDETLQKNQKTVVSVEVWHENKLVAGEIGFVNGSMYTSISGFHKMNNSGNFQLVSLAAILYFNGFKLWDLGMEIPYKIDMGAKTVPRREFIKQLNELKNTNVKFEIPEKYSENSNGEELISDFLKAVGGNKVGPSLPNKPFD</sequence>
<keyword evidence="3 5" id="KW-0012">Acyltransferase</keyword>
<dbReference type="EMBL" id="CP056068">
    <property type="protein sequence ID" value="UKJ90548.2"/>
    <property type="molecule type" value="Genomic_DNA"/>
</dbReference>
<evidence type="ECO:0000256" key="4">
    <source>
        <dbReference type="SAM" id="MobiDB-lite"/>
    </source>
</evidence>
<dbReference type="PANTHER" id="PTHR30098">
    <property type="entry name" value="LEUCYL/PHENYLALANYL-TRNA--PROTEIN TRANSFERASE"/>
    <property type="match status" value="1"/>
</dbReference>
<dbReference type="OrthoDB" id="2122564at2759"/>
<evidence type="ECO:0000313" key="5">
    <source>
        <dbReference type="EMBL" id="UKJ90548.2"/>
    </source>
</evidence>
<dbReference type="Proteomes" id="UP000244803">
    <property type="component" value="Chromosome 2"/>
</dbReference>
<proteinExistence type="predicted"/>
<protein>
    <submittedName>
        <fullName evidence="5">Arginyltransferase</fullName>
        <ecNumber evidence="5">2.3.2.8</ecNumber>
    </submittedName>
</protein>
<dbReference type="Gene3D" id="3.40.630.70">
    <property type="entry name" value="Leucyl/phenylalanyl-tRNA-protein transferase, C-terminal domain"/>
    <property type="match status" value="1"/>
</dbReference>
<dbReference type="SUPFAM" id="SSF55729">
    <property type="entry name" value="Acyl-CoA N-acyltransferases (Nat)"/>
    <property type="match status" value="1"/>
</dbReference>
<organism evidence="5 6">
    <name type="scientific">Theileria orientalis</name>
    <dbReference type="NCBI Taxonomy" id="68886"/>
    <lineage>
        <taxon>Eukaryota</taxon>
        <taxon>Sar</taxon>
        <taxon>Alveolata</taxon>
        <taxon>Apicomplexa</taxon>
        <taxon>Aconoidasida</taxon>
        <taxon>Piroplasmida</taxon>
        <taxon>Theileriidae</taxon>
        <taxon>Theileria</taxon>
    </lineage>
</organism>
<dbReference type="InterPro" id="IPR016181">
    <property type="entry name" value="Acyl_CoA_acyltransferase"/>
</dbReference>
<dbReference type="EC" id="2.3.2.8" evidence="5"/>
<evidence type="ECO:0000313" key="6">
    <source>
        <dbReference type="Proteomes" id="UP000244803"/>
    </source>
</evidence>
<dbReference type="GO" id="GO:0004057">
    <property type="term" value="F:arginyl-tRNA--protein transferase activity"/>
    <property type="evidence" value="ECO:0007669"/>
    <property type="project" value="UniProtKB-EC"/>
</dbReference>